<reference evidence="1" key="2">
    <citation type="journal article" date="2015" name="Data Brief">
        <title>Shoot transcriptome of the giant reed, Arundo donax.</title>
        <authorList>
            <person name="Barrero R.A."/>
            <person name="Guerrero F.D."/>
            <person name="Moolhuijzen P."/>
            <person name="Goolsby J.A."/>
            <person name="Tidwell J."/>
            <person name="Bellgard S.E."/>
            <person name="Bellgard M.I."/>
        </authorList>
    </citation>
    <scope>NUCLEOTIDE SEQUENCE</scope>
    <source>
        <tissue evidence="1">Shoot tissue taken approximately 20 cm above the soil surface</tissue>
    </source>
</reference>
<evidence type="ECO:0000313" key="1">
    <source>
        <dbReference type="EMBL" id="JAD69214.1"/>
    </source>
</evidence>
<dbReference type="AlphaFoldDB" id="A0A0A9BYW0"/>
<sequence length="53" mass="5754">MHMPPGLNVQGRTYMTGETKDGEHCIVCAANFTLLIWSRRADADGVESGCLTV</sequence>
<protein>
    <submittedName>
        <fullName evidence="1">Uncharacterized protein</fullName>
    </submittedName>
</protein>
<dbReference type="EMBL" id="GBRH01228681">
    <property type="protein sequence ID" value="JAD69214.1"/>
    <property type="molecule type" value="Transcribed_RNA"/>
</dbReference>
<accession>A0A0A9BYW0</accession>
<proteinExistence type="predicted"/>
<name>A0A0A9BYW0_ARUDO</name>
<organism evidence="1">
    <name type="scientific">Arundo donax</name>
    <name type="common">Giant reed</name>
    <name type="synonym">Donax arundinaceus</name>
    <dbReference type="NCBI Taxonomy" id="35708"/>
    <lineage>
        <taxon>Eukaryota</taxon>
        <taxon>Viridiplantae</taxon>
        <taxon>Streptophyta</taxon>
        <taxon>Embryophyta</taxon>
        <taxon>Tracheophyta</taxon>
        <taxon>Spermatophyta</taxon>
        <taxon>Magnoliopsida</taxon>
        <taxon>Liliopsida</taxon>
        <taxon>Poales</taxon>
        <taxon>Poaceae</taxon>
        <taxon>PACMAD clade</taxon>
        <taxon>Arundinoideae</taxon>
        <taxon>Arundineae</taxon>
        <taxon>Arundo</taxon>
    </lineage>
</organism>
<reference evidence="1" key="1">
    <citation type="submission" date="2014-09" db="EMBL/GenBank/DDBJ databases">
        <authorList>
            <person name="Magalhaes I.L.F."/>
            <person name="Oliveira U."/>
            <person name="Santos F.R."/>
            <person name="Vidigal T.H.D.A."/>
            <person name="Brescovit A.D."/>
            <person name="Santos A.J."/>
        </authorList>
    </citation>
    <scope>NUCLEOTIDE SEQUENCE</scope>
    <source>
        <tissue evidence="1">Shoot tissue taken approximately 20 cm above the soil surface</tissue>
    </source>
</reference>